<dbReference type="EMBL" id="JBBWWQ010000004">
    <property type="protein sequence ID" value="KAK8948468.1"/>
    <property type="molecule type" value="Genomic_DNA"/>
</dbReference>
<dbReference type="PANTHER" id="PTHR45085:SF3">
    <property type="entry name" value="S-ADENOSYL-L-METHIONINE-DEPENDENT METHYLTRANSFERASES SUPERFAMILY PROTEIN"/>
    <property type="match status" value="1"/>
</dbReference>
<accession>A0AAP0GAN5</accession>
<evidence type="ECO:0000313" key="2">
    <source>
        <dbReference type="Proteomes" id="UP001418222"/>
    </source>
</evidence>
<gene>
    <name evidence="1" type="ORF">KSP39_PZI005006</name>
</gene>
<proteinExistence type="predicted"/>
<keyword evidence="2" id="KW-1185">Reference proteome</keyword>
<organism evidence="1 2">
    <name type="scientific">Platanthera zijinensis</name>
    <dbReference type="NCBI Taxonomy" id="2320716"/>
    <lineage>
        <taxon>Eukaryota</taxon>
        <taxon>Viridiplantae</taxon>
        <taxon>Streptophyta</taxon>
        <taxon>Embryophyta</taxon>
        <taxon>Tracheophyta</taxon>
        <taxon>Spermatophyta</taxon>
        <taxon>Magnoliopsida</taxon>
        <taxon>Liliopsida</taxon>
        <taxon>Asparagales</taxon>
        <taxon>Orchidaceae</taxon>
        <taxon>Orchidoideae</taxon>
        <taxon>Orchideae</taxon>
        <taxon>Orchidinae</taxon>
        <taxon>Platanthera</taxon>
    </lineage>
</organism>
<dbReference type="PANTHER" id="PTHR45085">
    <property type="entry name" value="F21J9.14"/>
    <property type="match status" value="1"/>
</dbReference>
<dbReference type="AlphaFoldDB" id="A0AAP0GAN5"/>
<dbReference type="Proteomes" id="UP001418222">
    <property type="component" value="Unassembled WGS sequence"/>
</dbReference>
<name>A0AAP0GAN5_9ASPA</name>
<protein>
    <submittedName>
        <fullName evidence="1">Uncharacterized protein</fullName>
    </submittedName>
</protein>
<sequence>MVQALLWRSSRKALLTGKLTAGKQPGYEVVALQDSGVVDVTRVEVIDFPPLVKRADLHNLPFFDEVFDLGFNTGFDAALFPKRFVEEIERTVRRGSVTALAVGGKKAAERRAQIIELED</sequence>
<comment type="caution">
    <text evidence="1">The sequence shown here is derived from an EMBL/GenBank/DDBJ whole genome shotgun (WGS) entry which is preliminary data.</text>
</comment>
<evidence type="ECO:0000313" key="1">
    <source>
        <dbReference type="EMBL" id="KAK8948468.1"/>
    </source>
</evidence>
<reference evidence="1 2" key="1">
    <citation type="journal article" date="2022" name="Nat. Plants">
        <title>Genomes of leafy and leafless Platanthera orchids illuminate the evolution of mycoheterotrophy.</title>
        <authorList>
            <person name="Li M.H."/>
            <person name="Liu K.W."/>
            <person name="Li Z."/>
            <person name="Lu H.C."/>
            <person name="Ye Q.L."/>
            <person name="Zhang D."/>
            <person name="Wang J.Y."/>
            <person name="Li Y.F."/>
            <person name="Zhong Z.M."/>
            <person name="Liu X."/>
            <person name="Yu X."/>
            <person name="Liu D.K."/>
            <person name="Tu X.D."/>
            <person name="Liu B."/>
            <person name="Hao Y."/>
            <person name="Liao X.Y."/>
            <person name="Jiang Y.T."/>
            <person name="Sun W.H."/>
            <person name="Chen J."/>
            <person name="Chen Y.Q."/>
            <person name="Ai Y."/>
            <person name="Zhai J.W."/>
            <person name="Wu S.S."/>
            <person name="Zhou Z."/>
            <person name="Hsiao Y.Y."/>
            <person name="Wu W.L."/>
            <person name="Chen Y.Y."/>
            <person name="Lin Y.F."/>
            <person name="Hsu J.L."/>
            <person name="Li C.Y."/>
            <person name="Wang Z.W."/>
            <person name="Zhao X."/>
            <person name="Zhong W.Y."/>
            <person name="Ma X.K."/>
            <person name="Ma L."/>
            <person name="Huang J."/>
            <person name="Chen G.Z."/>
            <person name="Huang M.Z."/>
            <person name="Huang L."/>
            <person name="Peng D.H."/>
            <person name="Luo Y.B."/>
            <person name="Zou S.Q."/>
            <person name="Chen S.P."/>
            <person name="Lan S."/>
            <person name="Tsai W.C."/>
            <person name="Van de Peer Y."/>
            <person name="Liu Z.J."/>
        </authorList>
    </citation>
    <scope>NUCLEOTIDE SEQUENCE [LARGE SCALE GENOMIC DNA]</scope>
    <source>
        <strain evidence="1">Lor287</strain>
    </source>
</reference>